<dbReference type="InterPro" id="IPR012223">
    <property type="entry name" value="TEII"/>
</dbReference>
<dbReference type="KEGG" id="sals:SLNWT_3325"/>
<dbReference type="InterPro" id="IPR001031">
    <property type="entry name" value="Thioesterase"/>
</dbReference>
<proteinExistence type="inferred from homology"/>
<dbReference type="Proteomes" id="UP000031523">
    <property type="component" value="Chromosome"/>
</dbReference>
<evidence type="ECO:0000313" key="4">
    <source>
        <dbReference type="Proteomes" id="UP000031523"/>
    </source>
</evidence>
<dbReference type="InterPro" id="IPR029058">
    <property type="entry name" value="AB_hydrolase_fold"/>
</dbReference>
<evidence type="ECO:0000259" key="2">
    <source>
        <dbReference type="Pfam" id="PF00975"/>
    </source>
</evidence>
<name>A0A0B5EYG7_STRA4</name>
<dbReference type="AlphaFoldDB" id="A0A0B5EYG7"/>
<accession>A0A0B5EYG7</accession>
<evidence type="ECO:0000313" key="3">
    <source>
        <dbReference type="EMBL" id="AJE83701.1"/>
    </source>
</evidence>
<keyword evidence="4" id="KW-1185">Reference proteome</keyword>
<feature type="domain" description="Thioesterase" evidence="2">
    <location>
        <begin position="20"/>
        <end position="244"/>
    </location>
</feature>
<evidence type="ECO:0000256" key="1">
    <source>
        <dbReference type="ARBA" id="ARBA00007169"/>
    </source>
</evidence>
<organism evidence="3 4">
    <name type="scientific">Streptomyces albus (strain ATCC 21838 / DSM 41398 / FERM P-419 / JCM 4703 / NBRC 107858)</name>
    <dbReference type="NCBI Taxonomy" id="1081613"/>
    <lineage>
        <taxon>Bacteria</taxon>
        <taxon>Bacillati</taxon>
        <taxon>Actinomycetota</taxon>
        <taxon>Actinomycetes</taxon>
        <taxon>Kitasatosporales</taxon>
        <taxon>Streptomycetaceae</taxon>
        <taxon>Streptomyces</taxon>
    </lineage>
</organism>
<protein>
    <submittedName>
        <fullName evidence="3">Thioesterase</fullName>
    </submittedName>
</protein>
<comment type="similarity">
    <text evidence="1">Belongs to the thioesterase family.</text>
</comment>
<reference evidence="3 4" key="1">
    <citation type="submission" date="2015-01" db="EMBL/GenBank/DDBJ databases">
        <title>Enhanced salinomycin production by adjusting the supply of polyketide extender units in Streptomyce albus DSM 41398.</title>
        <authorList>
            <person name="Lu C."/>
        </authorList>
    </citation>
    <scope>NUCLEOTIDE SEQUENCE [LARGE SCALE GENOMIC DNA]</scope>
    <source>
        <strain evidence="4">ATCC 21838 / DSM 41398 / FERM P-419 / JCM 4703 / NBRC 107858</strain>
    </source>
</reference>
<dbReference type="Gene3D" id="3.40.50.1820">
    <property type="entry name" value="alpha/beta hydrolase"/>
    <property type="match status" value="1"/>
</dbReference>
<sequence length="248" mass="27417">MSPAAARLTRPAPRADPAVRVFLIHHGGGSHLLYRGWAARFPADWEVCLPDYPGRAHRRAEPLLGDSAALVDDLRAQLADWWDRPFVLFGHSMGALLAYELTRRLLAEGDPLPRALHLSAFQPPSRFRPYEPPRHLLGEEELRDWLRATGACPPRLLDDAAVWARFGPLLRGDFAVVDGWRPDAGAPPLPVPLSVSGGLGDPLVDPGDLSAWAEYTKDFRGTHLYPGGHFYLTEHRKSIVQTVTAPVL</sequence>
<gene>
    <name evidence="3" type="ORF">SLNWT_3325</name>
</gene>
<dbReference type="GO" id="GO:0008610">
    <property type="term" value="P:lipid biosynthetic process"/>
    <property type="evidence" value="ECO:0007669"/>
    <property type="project" value="TreeGrafter"/>
</dbReference>
<dbReference type="SUPFAM" id="SSF53474">
    <property type="entry name" value="alpha/beta-Hydrolases"/>
    <property type="match status" value="1"/>
</dbReference>
<dbReference type="PANTHER" id="PTHR11487:SF0">
    <property type="entry name" value="S-ACYL FATTY ACID SYNTHASE THIOESTERASE, MEDIUM CHAIN"/>
    <property type="match status" value="1"/>
</dbReference>
<dbReference type="EMBL" id="CP010519">
    <property type="protein sequence ID" value="AJE83701.1"/>
    <property type="molecule type" value="Genomic_DNA"/>
</dbReference>
<dbReference type="PANTHER" id="PTHR11487">
    <property type="entry name" value="THIOESTERASE"/>
    <property type="match status" value="1"/>
</dbReference>
<dbReference type="Pfam" id="PF00975">
    <property type="entry name" value="Thioesterase"/>
    <property type="match status" value="1"/>
</dbReference>